<gene>
    <name evidence="1" type="ORF">QFC21_004735</name>
</gene>
<evidence type="ECO:0000313" key="1">
    <source>
        <dbReference type="EMBL" id="KAJ9097698.1"/>
    </source>
</evidence>
<dbReference type="EMBL" id="JASBWT010000016">
    <property type="protein sequence ID" value="KAJ9097698.1"/>
    <property type="molecule type" value="Genomic_DNA"/>
</dbReference>
<reference evidence="1" key="1">
    <citation type="submission" date="2023-04" db="EMBL/GenBank/DDBJ databases">
        <title>Draft Genome sequencing of Naganishia species isolated from polar environments using Oxford Nanopore Technology.</title>
        <authorList>
            <person name="Leo P."/>
            <person name="Venkateswaran K."/>
        </authorList>
    </citation>
    <scope>NUCLEOTIDE SEQUENCE</scope>
    <source>
        <strain evidence="1">MNA-CCFEE 5423</strain>
    </source>
</reference>
<comment type="caution">
    <text evidence="1">The sequence shown here is derived from an EMBL/GenBank/DDBJ whole genome shotgun (WGS) entry which is preliminary data.</text>
</comment>
<dbReference type="Proteomes" id="UP001227268">
    <property type="component" value="Unassembled WGS sequence"/>
</dbReference>
<organism evidence="1 2">
    <name type="scientific">Naganishia friedmannii</name>
    <dbReference type="NCBI Taxonomy" id="89922"/>
    <lineage>
        <taxon>Eukaryota</taxon>
        <taxon>Fungi</taxon>
        <taxon>Dikarya</taxon>
        <taxon>Basidiomycota</taxon>
        <taxon>Agaricomycotina</taxon>
        <taxon>Tremellomycetes</taxon>
        <taxon>Filobasidiales</taxon>
        <taxon>Filobasidiaceae</taxon>
        <taxon>Naganishia</taxon>
    </lineage>
</organism>
<sequence>MADSVAVLPAFSFAEKIEEVATFLAHQLPGADNDKQAWLQSVRESITVPAAAAEEGEDASTQRAELSQEKKDAVVEKLVKTTEDVNGGLEASERDVESTHLVFQSLLMSDFNDEPRYQRVVESVCKGAAAASSKARMEAALRVLIHAYNLTPANSKLRPTILLSTLRVLSSSEHLDVTALPLPINVIEKSVSAWSLSTSEKAHWLQQVADTYENAKTAKIGFTDALKTTSLQLRVLALIIAEGSDQKAVDSALASALKIETNYDLVPVLKVQGVREGMSGEMKELVRLFEENVELNECLSWVQSHESFLSGLGLSTEDITRKLRLLALVSLCASSLNRDIAYSEVVQTLSVEEDLVEAWVIDAIHANLLKARLSQPKKTLRVQSVASRAFGQAEWKLLEKRLGEWKSTLEEVHGVVADAIKRDQEPSYAGGRRNVKKTHAPAEVAAAPAQTSEA</sequence>
<name>A0ACC2VF75_9TREE</name>
<accession>A0ACC2VF75</accession>
<keyword evidence="2" id="KW-1185">Reference proteome</keyword>
<proteinExistence type="predicted"/>
<protein>
    <submittedName>
        <fullName evidence="1">Uncharacterized protein</fullName>
    </submittedName>
</protein>
<evidence type="ECO:0000313" key="2">
    <source>
        <dbReference type="Proteomes" id="UP001227268"/>
    </source>
</evidence>